<evidence type="ECO:0000256" key="5">
    <source>
        <dbReference type="ARBA" id="ARBA00023002"/>
    </source>
</evidence>
<dbReference type="Pfam" id="PF02771">
    <property type="entry name" value="Acyl-CoA_dh_N"/>
    <property type="match status" value="1"/>
</dbReference>
<organism evidence="8">
    <name type="scientific">freshwater metagenome</name>
    <dbReference type="NCBI Taxonomy" id="449393"/>
    <lineage>
        <taxon>unclassified sequences</taxon>
        <taxon>metagenomes</taxon>
        <taxon>ecological metagenomes</taxon>
    </lineage>
</organism>
<dbReference type="SUPFAM" id="SSF56645">
    <property type="entry name" value="Acyl-CoA dehydrogenase NM domain-like"/>
    <property type="match status" value="1"/>
</dbReference>
<evidence type="ECO:0000256" key="4">
    <source>
        <dbReference type="ARBA" id="ARBA00022827"/>
    </source>
</evidence>
<keyword evidence="4" id="KW-0274">FAD</keyword>
<dbReference type="EMBL" id="CAEZXM010000274">
    <property type="protein sequence ID" value="CAB4703430.1"/>
    <property type="molecule type" value="Genomic_DNA"/>
</dbReference>
<dbReference type="InterPro" id="IPR046373">
    <property type="entry name" value="Acyl-CoA_Oxase/DH_mid-dom_sf"/>
</dbReference>
<evidence type="ECO:0000313" key="8">
    <source>
        <dbReference type="EMBL" id="CAB4703430.1"/>
    </source>
</evidence>
<proteinExistence type="inferred from homology"/>
<dbReference type="InterPro" id="IPR036250">
    <property type="entry name" value="AcylCo_DH-like_C"/>
</dbReference>
<evidence type="ECO:0000259" key="6">
    <source>
        <dbReference type="Pfam" id="PF00441"/>
    </source>
</evidence>
<dbReference type="Pfam" id="PF00441">
    <property type="entry name" value="Acyl-CoA_dh_1"/>
    <property type="match status" value="1"/>
</dbReference>
<sequence>MDFRLSTEQNELRELTARILADQVTNESQKAAAASEHGFDMALWRTLAETGIVGIALPESVGGGGLGALEIGVVLEEVGRATAPVPAFAVLVAGVALRHFGALDHLEGVAAGERIVTVALHEPVGSPHEPSATVSADSLLSGQKICVPAGTAASSFVVSTTDGVYVVAADAAGVVVERQNTTSGIPDARVTFTNSPATKLADREGLNWLLDVATTGQCLLMSGVCQRALALTAEYTKERVQFERQIASFQAVSQRAGDSYINTEAVRLTAWQAVWRLSEGMPSSEQVASAKFWASDGGLQVLHAAQHLHGGVGVDRDYPLHRCFLWGKQIELTLGSTMPSLVRLGGLIANTPVA</sequence>
<accession>A0A6J6PV37</accession>
<reference evidence="8" key="1">
    <citation type="submission" date="2020-05" db="EMBL/GenBank/DDBJ databases">
        <authorList>
            <person name="Chiriac C."/>
            <person name="Salcher M."/>
            <person name="Ghai R."/>
            <person name="Kavagutti S V."/>
        </authorList>
    </citation>
    <scope>NUCLEOTIDE SEQUENCE</scope>
</reference>
<dbReference type="PANTHER" id="PTHR43884:SF20">
    <property type="entry name" value="ACYL-COA DEHYDROGENASE FADE28"/>
    <property type="match status" value="1"/>
</dbReference>
<dbReference type="SUPFAM" id="SSF47203">
    <property type="entry name" value="Acyl-CoA dehydrogenase C-terminal domain-like"/>
    <property type="match status" value="1"/>
</dbReference>
<dbReference type="InterPro" id="IPR013786">
    <property type="entry name" value="AcylCoA_DH/ox_N"/>
</dbReference>
<dbReference type="AlphaFoldDB" id="A0A6J6PV37"/>
<dbReference type="Gene3D" id="2.40.110.10">
    <property type="entry name" value="Butyryl-CoA Dehydrogenase, subunit A, domain 2"/>
    <property type="match status" value="1"/>
</dbReference>
<dbReference type="InterPro" id="IPR009100">
    <property type="entry name" value="AcylCoA_DH/oxidase_NM_dom_sf"/>
</dbReference>
<dbReference type="GO" id="GO:0003995">
    <property type="term" value="F:acyl-CoA dehydrogenase activity"/>
    <property type="evidence" value="ECO:0007669"/>
    <property type="project" value="TreeGrafter"/>
</dbReference>
<feature type="domain" description="Acyl-CoA dehydrogenase/oxidase N-terminal" evidence="7">
    <location>
        <begin position="7"/>
        <end position="101"/>
    </location>
</feature>
<dbReference type="Gene3D" id="1.10.540.10">
    <property type="entry name" value="Acyl-CoA dehydrogenase/oxidase, N-terminal domain"/>
    <property type="match status" value="1"/>
</dbReference>
<dbReference type="Gene3D" id="1.20.140.10">
    <property type="entry name" value="Butyryl-CoA Dehydrogenase, subunit A, domain 3"/>
    <property type="match status" value="1"/>
</dbReference>
<protein>
    <submittedName>
        <fullName evidence="8">Unannotated protein</fullName>
    </submittedName>
</protein>
<evidence type="ECO:0000259" key="7">
    <source>
        <dbReference type="Pfam" id="PF02771"/>
    </source>
</evidence>
<keyword evidence="3" id="KW-0285">Flavoprotein</keyword>
<evidence type="ECO:0000256" key="1">
    <source>
        <dbReference type="ARBA" id="ARBA00001974"/>
    </source>
</evidence>
<dbReference type="PANTHER" id="PTHR43884">
    <property type="entry name" value="ACYL-COA DEHYDROGENASE"/>
    <property type="match status" value="1"/>
</dbReference>
<dbReference type="InterPro" id="IPR037069">
    <property type="entry name" value="AcylCoA_DH/ox_N_sf"/>
</dbReference>
<feature type="domain" description="Acyl-CoA dehydrogenase/oxidase C-terminal" evidence="6">
    <location>
        <begin position="215"/>
        <end position="335"/>
    </location>
</feature>
<dbReference type="InterPro" id="IPR009075">
    <property type="entry name" value="AcylCo_DH/oxidase_C"/>
</dbReference>
<keyword evidence="5" id="KW-0560">Oxidoreductase</keyword>
<evidence type="ECO:0000256" key="2">
    <source>
        <dbReference type="ARBA" id="ARBA00009347"/>
    </source>
</evidence>
<comment type="cofactor">
    <cofactor evidence="1">
        <name>FAD</name>
        <dbReference type="ChEBI" id="CHEBI:57692"/>
    </cofactor>
</comment>
<gene>
    <name evidence="8" type="ORF">UFOPK2366_01380</name>
</gene>
<comment type="similarity">
    <text evidence="2">Belongs to the acyl-CoA dehydrogenase family.</text>
</comment>
<dbReference type="GO" id="GO:0050660">
    <property type="term" value="F:flavin adenine dinucleotide binding"/>
    <property type="evidence" value="ECO:0007669"/>
    <property type="project" value="InterPro"/>
</dbReference>
<evidence type="ECO:0000256" key="3">
    <source>
        <dbReference type="ARBA" id="ARBA00022630"/>
    </source>
</evidence>
<name>A0A6J6PV37_9ZZZZ</name>